<organism evidence="1">
    <name type="scientific">marine metagenome</name>
    <dbReference type="NCBI Taxonomy" id="408172"/>
    <lineage>
        <taxon>unclassified sequences</taxon>
        <taxon>metagenomes</taxon>
        <taxon>ecological metagenomes</taxon>
    </lineage>
</organism>
<evidence type="ECO:0000313" key="1">
    <source>
        <dbReference type="EMBL" id="SVE12995.1"/>
    </source>
</evidence>
<dbReference type="EMBL" id="UINC01196124">
    <property type="protein sequence ID" value="SVE12995.1"/>
    <property type="molecule type" value="Genomic_DNA"/>
</dbReference>
<feature type="non-terminal residue" evidence="1">
    <location>
        <position position="132"/>
    </location>
</feature>
<proteinExistence type="predicted"/>
<reference evidence="1" key="1">
    <citation type="submission" date="2018-05" db="EMBL/GenBank/DDBJ databases">
        <authorList>
            <person name="Lanie J.A."/>
            <person name="Ng W.-L."/>
            <person name="Kazmierczak K.M."/>
            <person name="Andrzejewski T.M."/>
            <person name="Davidsen T.M."/>
            <person name="Wayne K.J."/>
            <person name="Tettelin H."/>
            <person name="Glass J.I."/>
            <person name="Rusch D."/>
            <person name="Podicherti R."/>
            <person name="Tsui H.-C.T."/>
            <person name="Winkler M.E."/>
        </authorList>
    </citation>
    <scope>NUCLEOTIDE SEQUENCE</scope>
</reference>
<dbReference type="AlphaFoldDB" id="A0A383B0J3"/>
<sequence>MTALVVDVDATDSAIRKRAELVKALTPEGRCCVVAYQMPQATDWRQARNWVEAVSVEVFLGPPSDRSEGDDWEFFGIIAVRLCRPRANRRLLMREAGVVIFRRKGEKAYKRRLSASKDLLRRSELDTLRPAF</sequence>
<gene>
    <name evidence="1" type="ORF">METZ01_LOCUS465849</name>
</gene>
<name>A0A383B0J3_9ZZZZ</name>
<accession>A0A383B0J3</accession>
<protein>
    <submittedName>
        <fullName evidence="1">Uncharacterized protein</fullName>
    </submittedName>
</protein>